<reference evidence="1" key="2">
    <citation type="submission" date="2020-09" db="EMBL/GenBank/DDBJ databases">
        <authorList>
            <person name="Sun Q."/>
            <person name="Zhou Y."/>
        </authorList>
    </citation>
    <scope>NUCLEOTIDE SEQUENCE</scope>
    <source>
        <strain evidence="1">CGMCC 1.15425</strain>
    </source>
</reference>
<dbReference type="EMBL" id="BMIY01000003">
    <property type="protein sequence ID" value="GGG52263.1"/>
    <property type="molecule type" value="Genomic_DNA"/>
</dbReference>
<sequence length="356" mass="38836">MPHIKRAARILLFCALGLLLLRAALPVALQSYVNRTLDRAEDYDGRVGNVDLSLLAGSYSIENIEIVKSNGLVQQPLFSTQQLRFSLLWSALLGGTIVGEVDLTQPVLNFVDSTAEEERQSGAGEPWLNIANDLFPLRIDHLQIRDGRVVFLNSNASPPIDVSLQDINLIALNIANSRDLAKELTTLVSATANTTGSGNLAFDVSLTPNTQLPTFDINLEASDIGLTDFENLLNYYAPFDLEAGELDLALEMASDAGELTGYMRPVLHNIDVFSWKGDVEEDGDGLFRNLAELFTGAITEIFENQASNQFATEVEFSGTLDEPDIDTFAAIAAILRNAFVDALEARIDNSINLEAD</sequence>
<dbReference type="InterPro" id="IPR008023">
    <property type="entry name" value="DUF748"/>
</dbReference>
<evidence type="ECO:0008006" key="3">
    <source>
        <dbReference type="Google" id="ProtNLM"/>
    </source>
</evidence>
<gene>
    <name evidence="1" type="ORF">GCM10011403_06820</name>
</gene>
<dbReference type="Proteomes" id="UP000627715">
    <property type="component" value="Unassembled WGS sequence"/>
</dbReference>
<evidence type="ECO:0000313" key="1">
    <source>
        <dbReference type="EMBL" id="GGG52263.1"/>
    </source>
</evidence>
<dbReference type="RefSeq" id="WP_068809810.1">
    <property type="nucleotide sequence ID" value="NZ_BMIY01000003.1"/>
</dbReference>
<reference evidence="1" key="1">
    <citation type="journal article" date="2014" name="Int. J. Syst. Evol. Microbiol.">
        <title>Complete genome sequence of Corynebacterium casei LMG S-19264T (=DSM 44701T), isolated from a smear-ripened cheese.</title>
        <authorList>
            <consortium name="US DOE Joint Genome Institute (JGI-PGF)"/>
            <person name="Walter F."/>
            <person name="Albersmeier A."/>
            <person name="Kalinowski J."/>
            <person name="Ruckert C."/>
        </authorList>
    </citation>
    <scope>NUCLEOTIDE SEQUENCE</scope>
    <source>
        <strain evidence="1">CGMCC 1.15425</strain>
    </source>
</reference>
<dbReference type="OrthoDB" id="9771783at2"/>
<dbReference type="Pfam" id="PF05359">
    <property type="entry name" value="DUF748"/>
    <property type="match status" value="1"/>
</dbReference>
<protein>
    <recommendedName>
        <fullName evidence="3">DUF748 domain-containing protein</fullName>
    </recommendedName>
</protein>
<keyword evidence="2" id="KW-1185">Reference proteome</keyword>
<name>A0A917LRF0_9GAMM</name>
<proteinExistence type="predicted"/>
<organism evidence="1 2">
    <name type="scientific">Pseudohongiella nitratireducens</name>
    <dbReference type="NCBI Taxonomy" id="1768907"/>
    <lineage>
        <taxon>Bacteria</taxon>
        <taxon>Pseudomonadati</taxon>
        <taxon>Pseudomonadota</taxon>
        <taxon>Gammaproteobacteria</taxon>
        <taxon>Pseudomonadales</taxon>
        <taxon>Pseudohongiellaceae</taxon>
        <taxon>Pseudohongiella</taxon>
    </lineage>
</organism>
<evidence type="ECO:0000313" key="2">
    <source>
        <dbReference type="Proteomes" id="UP000627715"/>
    </source>
</evidence>
<comment type="caution">
    <text evidence="1">The sequence shown here is derived from an EMBL/GenBank/DDBJ whole genome shotgun (WGS) entry which is preliminary data.</text>
</comment>
<accession>A0A917LRF0</accession>
<dbReference type="AlphaFoldDB" id="A0A917LRF0"/>